<evidence type="ECO:0000313" key="3">
    <source>
        <dbReference type="Proteomes" id="UP000700334"/>
    </source>
</evidence>
<accession>A0A8J6E1C9</accession>
<feature type="compositionally biased region" description="Basic and acidic residues" evidence="1">
    <location>
        <begin position="1072"/>
        <end position="1082"/>
    </location>
</feature>
<feature type="compositionally biased region" description="Basic and acidic residues" evidence="1">
    <location>
        <begin position="1094"/>
        <end position="1119"/>
    </location>
</feature>
<feature type="region of interest" description="Disordered" evidence="1">
    <location>
        <begin position="1212"/>
        <end position="1231"/>
    </location>
</feature>
<dbReference type="EMBL" id="JAGFMF010011397">
    <property type="protein sequence ID" value="KAG8524003.1"/>
    <property type="molecule type" value="Genomic_DNA"/>
</dbReference>
<evidence type="ECO:0000313" key="2">
    <source>
        <dbReference type="EMBL" id="KAG8524003.1"/>
    </source>
</evidence>
<feature type="region of interest" description="Disordered" evidence="1">
    <location>
        <begin position="348"/>
        <end position="388"/>
    </location>
</feature>
<dbReference type="GO" id="GO:0031175">
    <property type="term" value="P:neuron projection development"/>
    <property type="evidence" value="ECO:0007669"/>
    <property type="project" value="TreeGrafter"/>
</dbReference>
<feature type="region of interest" description="Disordered" evidence="1">
    <location>
        <begin position="914"/>
        <end position="954"/>
    </location>
</feature>
<dbReference type="GO" id="GO:0043005">
    <property type="term" value="C:neuron projection"/>
    <property type="evidence" value="ECO:0007669"/>
    <property type="project" value="TreeGrafter"/>
</dbReference>
<feature type="compositionally biased region" description="Basic and acidic residues" evidence="1">
    <location>
        <begin position="657"/>
        <end position="667"/>
    </location>
</feature>
<feature type="compositionally biased region" description="Basic and acidic residues" evidence="1">
    <location>
        <begin position="612"/>
        <end position="628"/>
    </location>
</feature>
<gene>
    <name evidence="2" type="ORF">J0S82_002105</name>
</gene>
<dbReference type="GO" id="GO:0000226">
    <property type="term" value="P:microtubule cytoskeleton organization"/>
    <property type="evidence" value="ECO:0007669"/>
    <property type="project" value="TreeGrafter"/>
</dbReference>
<feature type="compositionally biased region" description="Low complexity" evidence="1">
    <location>
        <begin position="528"/>
        <end position="541"/>
    </location>
</feature>
<evidence type="ECO:0000256" key="1">
    <source>
        <dbReference type="SAM" id="MobiDB-lite"/>
    </source>
</evidence>
<dbReference type="PANTHER" id="PTHR11501">
    <property type="entry name" value="MICROTUBULE-ASSOCIATED PROTEIN"/>
    <property type="match status" value="1"/>
</dbReference>
<sequence>SPIVFLEEKMAYQGHQNNQGWPENTNFCFEPEQVVNPNQIDPLRVLHDDPLSEFLFLPGGTANASTLSEQSDSLKNTYGLFPCDTFTPERWSVEAPNSPRSESFTSPEVITQPLQPTAVPFKEVEMASAEERTPTEALEITMGLKAVDMTPSDETLMVPAKDVAPATETEVTLTKDMEPLTKLDVALAKDMELSTDSNMTLVKDMAVEPEEAAVQDVILPTEKDVPSTKGMGLPTEIEIAPAKDVILFSETEKAPPIEMDLTPAEGMMPPTDKEMVPAMGVLSLSEIDVALAKDVISYTEKSLGKEATLSSETEVALSGDVVLSPETKMVLTNDVALPLETEVASVKDMAPSPETEVTPVKDMTPLPKTEVTPVKDMAPPPEMEVTPVKDMTPSLEMTLGKDVVLSPETEIALAKDVPLPPKTEITLPKDMPLSPGTEMSLDNNVTLAKDVALPSETEVASVPVKDVKVARNVEEISEDSQLESLQQKGQSAAPASVISPEPVTSVGQKYNLPVSEDSVLEKPEQEKPSSSQLSEHSSETSGTPPTQAKQACRPSDRKSSRPRPARIRPEQLGGSSPWKTFDPGLGSCSLSELGWVSGSSSCGESGNQRKTIHADSLEPQRDLGRETWDIESTPVLMKKKKKKPKPKRYPQPPVGGPRDDENAEKPQGHPFVTDLQKSSALLSHFTTVGTECGLVSREILKNECEINSKAAKLVADNFALESLSVPLCPLEELPKTAVNSQSNLRVEADLKSNKSVPQSLDRKSSQQDDYKLQPDPSDESQTSGSLNLKSSLMEVSSGKVETPLEIRHKDDCSSILDQETMGGVSNPIAAKELPNLIPTLTASHPLDRSLKEGNDESKMTAKLLNDKQNEFSKVAEDVKELKKKVFPKQNQEISMFASQQQDKVFIQVPELGNEPFKRMTGDGKSRKGRGSAGKMRASSGKGRARSEQPFLIDSQKDSRAVIVPSEPAPKNETVVTGHEREEVGLAFSGQPGAKPDLTEAVVIGDPKETTDPRVAGTLQVLIPIGSGSGMTQTFGAKKEGGTVARNMGFGYQSKEGKVPSVDHEAAHWIFEKPKKRGNEGKNKRFKNNSSTQQERLESKEEILNSPCEEKDRDAGSTHHQNKELELTFSINHDPLLSHRSDPPTVEVVERKGRSSFELGPFGQNKTVTVKDSAITESATKVTDVSCQEQVQGVGFVPSLLSEENQTDIAKGHTAVAAKPNKRSNDGKSKRVKNSFPEKHILENKIDATKMHVPMETTGDHRIEGMGYVDENRNITFTCPRTPPELMGESAPLETLESAACEKLPAPQVVKETDSLPDSLAESRQETDLAQISKLSVVDNYSNEGTPDQERPRAPSVIMPSTSTGVDLSFTAAAVETANNQRNNCLKNKVEFAEPKKKEAAIDGGHANGETQSVTSGTCNHSIEKITELNKGHILSGVPIEDQSLPGEVKALEVYADRTNFPINPVNKNKESEEGSALVQISDLLGNKAQKSSFCKDQNAEDRDSTGLDNLNTKVDVTILPPKNEKDKLEEVSLASENTELECVSLTTREFTSDFLDDKVEAAPSKAVDKLIMTASKGFQPSEPKVKILEAPEKMTEKSEPKALGERKKEDKSRTAEPMKGYMRPTKSRGLTPLLPKSTSQEGERFRQLKSSGMNLPCGDVCAMAFELAS</sequence>
<keyword evidence="3" id="KW-1185">Reference proteome</keyword>
<dbReference type="InterPro" id="IPR027324">
    <property type="entry name" value="MAP2/MAP4/Tau"/>
</dbReference>
<feature type="compositionally biased region" description="Polar residues" evidence="1">
    <location>
        <begin position="597"/>
        <end position="609"/>
    </location>
</feature>
<reference evidence="2" key="1">
    <citation type="journal article" date="2021" name="Evol. Appl.">
        <title>The genome of the Pyrenean desman and the effects of bottlenecks and inbreeding on the genomic landscape of an endangered species.</title>
        <authorList>
            <person name="Escoda L."/>
            <person name="Castresana J."/>
        </authorList>
    </citation>
    <scope>NUCLEOTIDE SEQUENCE</scope>
    <source>
        <strain evidence="2">IBE-C5619</strain>
    </source>
</reference>
<feature type="compositionally biased region" description="Basic and acidic residues" evidence="1">
    <location>
        <begin position="915"/>
        <end position="925"/>
    </location>
</feature>
<feature type="region of interest" description="Disordered" evidence="1">
    <location>
        <begin position="1072"/>
        <end position="1119"/>
    </location>
</feature>
<feature type="compositionally biased region" description="Basic and acidic residues" evidence="1">
    <location>
        <begin position="1590"/>
        <end position="1616"/>
    </location>
</feature>
<proteinExistence type="predicted"/>
<feature type="compositionally biased region" description="Polar residues" evidence="1">
    <location>
        <begin position="779"/>
        <end position="794"/>
    </location>
</feature>
<dbReference type="PANTHER" id="PTHR11501:SF16">
    <property type="entry name" value="MICROTUBULE-ASSOCIATED PROTEIN 4"/>
    <property type="match status" value="1"/>
</dbReference>
<feature type="region of interest" description="Disordered" evidence="1">
    <location>
        <begin position="477"/>
        <end position="670"/>
    </location>
</feature>
<feature type="region of interest" description="Disordered" evidence="1">
    <location>
        <begin position="1339"/>
        <end position="1359"/>
    </location>
</feature>
<dbReference type="OrthoDB" id="9806769at2759"/>
<feature type="compositionally biased region" description="Basic residues" evidence="1">
    <location>
        <begin position="637"/>
        <end position="648"/>
    </location>
</feature>
<feature type="non-terminal residue" evidence="2">
    <location>
        <position position="1"/>
    </location>
</feature>
<protein>
    <submittedName>
        <fullName evidence="2">Microtubule-associated protein 4</fullName>
    </submittedName>
</protein>
<comment type="caution">
    <text evidence="2">The sequence shown here is derived from an EMBL/GenBank/DDBJ whole genome shotgun (WGS) entry which is preliminary data.</text>
</comment>
<organism evidence="2 3">
    <name type="scientific">Galemys pyrenaicus</name>
    <name type="common">Iberian desman</name>
    <name type="synonym">Pyrenean desman</name>
    <dbReference type="NCBI Taxonomy" id="202257"/>
    <lineage>
        <taxon>Eukaryota</taxon>
        <taxon>Metazoa</taxon>
        <taxon>Chordata</taxon>
        <taxon>Craniata</taxon>
        <taxon>Vertebrata</taxon>
        <taxon>Euteleostomi</taxon>
        <taxon>Mammalia</taxon>
        <taxon>Eutheria</taxon>
        <taxon>Laurasiatheria</taxon>
        <taxon>Eulipotyphla</taxon>
        <taxon>Talpidae</taxon>
        <taxon>Galemys</taxon>
    </lineage>
</organism>
<feature type="region of interest" description="Disordered" evidence="1">
    <location>
        <begin position="748"/>
        <end position="806"/>
    </location>
</feature>
<dbReference type="Proteomes" id="UP000700334">
    <property type="component" value="Unassembled WGS sequence"/>
</dbReference>
<name>A0A8J6E1C9_GALPY</name>
<feature type="region of interest" description="Disordered" evidence="1">
    <location>
        <begin position="1590"/>
        <end position="1646"/>
    </location>
</feature>
<feature type="compositionally biased region" description="Basic and acidic residues" evidence="1">
    <location>
        <begin position="760"/>
        <end position="772"/>
    </location>
</feature>
<dbReference type="GO" id="GO:0008017">
    <property type="term" value="F:microtubule binding"/>
    <property type="evidence" value="ECO:0007669"/>
    <property type="project" value="InterPro"/>
</dbReference>